<keyword evidence="9 10" id="KW-0472">Membrane</keyword>
<dbReference type="GO" id="GO:0005789">
    <property type="term" value="C:endoplasmic reticulum membrane"/>
    <property type="evidence" value="ECO:0007669"/>
    <property type="project" value="UniProtKB-SubCell"/>
</dbReference>
<keyword evidence="5" id="KW-0808">Transferase</keyword>
<evidence type="ECO:0000256" key="2">
    <source>
        <dbReference type="ARBA" id="ARBA00009140"/>
    </source>
</evidence>
<keyword evidence="12" id="KW-1185">Reference proteome</keyword>
<feature type="transmembrane region" description="Helical" evidence="10">
    <location>
        <begin position="7"/>
        <end position="24"/>
    </location>
</feature>
<evidence type="ECO:0000256" key="6">
    <source>
        <dbReference type="ARBA" id="ARBA00022691"/>
    </source>
</evidence>
<comment type="subcellular location">
    <subcellularLocation>
        <location evidence="10">Endoplasmic reticulum membrane</location>
        <topology evidence="10">Multi-pass membrane protein</topology>
    </subcellularLocation>
    <subcellularLocation>
        <location evidence="1">Membrane</location>
        <topology evidence="1">Multi-pass membrane protein</topology>
    </subcellularLocation>
</comment>
<dbReference type="GO" id="GO:0032259">
    <property type="term" value="P:methylation"/>
    <property type="evidence" value="ECO:0007669"/>
    <property type="project" value="UniProtKB-KW"/>
</dbReference>
<dbReference type="AlphaFoldDB" id="A0AAV7F9U3"/>
<dbReference type="InterPro" id="IPR025770">
    <property type="entry name" value="PPMT_MeTrfase"/>
</dbReference>
<comment type="cofactor">
    <cofactor evidence="10">
        <name>Zn(2+)</name>
        <dbReference type="ChEBI" id="CHEBI:29105"/>
    </cofactor>
    <text evidence="10">Divalent metal cations. Probably Zn(2+).</text>
</comment>
<feature type="transmembrane region" description="Helical" evidence="10">
    <location>
        <begin position="78"/>
        <end position="96"/>
    </location>
</feature>
<accession>A0AAV7F9U3</accession>
<evidence type="ECO:0000256" key="5">
    <source>
        <dbReference type="ARBA" id="ARBA00022679"/>
    </source>
</evidence>
<dbReference type="PANTHER" id="PTHR12714:SF9">
    <property type="entry name" value="PROTEIN-S-ISOPRENYLCYSTEINE O-METHYLTRANSFERASE"/>
    <property type="match status" value="1"/>
</dbReference>
<evidence type="ECO:0000256" key="3">
    <source>
        <dbReference type="ARBA" id="ARBA00012151"/>
    </source>
</evidence>
<dbReference type="GO" id="GO:0004671">
    <property type="term" value="F:protein C-terminal S-isoprenylcysteine carboxyl O-methyltransferase activity"/>
    <property type="evidence" value="ECO:0007669"/>
    <property type="project" value="UniProtKB-EC"/>
</dbReference>
<keyword evidence="10" id="KW-0256">Endoplasmic reticulum</keyword>
<reference evidence="11 12" key="1">
    <citation type="submission" date="2021-07" db="EMBL/GenBank/DDBJ databases">
        <title>The Aristolochia fimbriata genome: insights into angiosperm evolution, floral development and chemical biosynthesis.</title>
        <authorList>
            <person name="Jiao Y."/>
        </authorList>
    </citation>
    <scope>NUCLEOTIDE SEQUENCE [LARGE SCALE GENOMIC DNA]</scope>
    <source>
        <strain evidence="11">IBCAS-2021</strain>
        <tissue evidence="11">Leaf</tissue>
    </source>
</reference>
<dbReference type="EMBL" id="JAINDJ010000002">
    <property type="protein sequence ID" value="KAG9456333.1"/>
    <property type="molecule type" value="Genomic_DNA"/>
</dbReference>
<dbReference type="Pfam" id="PF04140">
    <property type="entry name" value="ICMT"/>
    <property type="match status" value="1"/>
</dbReference>
<keyword evidence="4 10" id="KW-0489">Methyltransferase</keyword>
<dbReference type="Proteomes" id="UP000825729">
    <property type="component" value="Unassembled WGS sequence"/>
</dbReference>
<dbReference type="PANTHER" id="PTHR12714">
    <property type="entry name" value="PROTEIN-S ISOPRENYLCYSTEINE O-METHYLTRANSFERASE"/>
    <property type="match status" value="1"/>
</dbReference>
<dbReference type="EC" id="2.1.1.100" evidence="3 10"/>
<evidence type="ECO:0000256" key="9">
    <source>
        <dbReference type="ARBA" id="ARBA00023136"/>
    </source>
</evidence>
<evidence type="ECO:0000256" key="1">
    <source>
        <dbReference type="ARBA" id="ARBA00004141"/>
    </source>
</evidence>
<keyword evidence="7 10" id="KW-0812">Transmembrane</keyword>
<comment type="caution">
    <text evidence="11">The sequence shown here is derived from an EMBL/GenBank/DDBJ whole genome shotgun (WGS) entry which is preliminary data.</text>
</comment>
<feature type="transmembrane region" description="Helical" evidence="10">
    <location>
        <begin position="36"/>
        <end position="57"/>
    </location>
</feature>
<comment type="catalytic activity">
    <reaction evidence="10">
        <text>[protein]-C-terminal S-[(2E,6E)-farnesyl]-L-cysteine + S-adenosyl-L-methionine = [protein]-C-terminal S-[(2E,6E)-farnesyl]-L-cysteine methyl ester + S-adenosyl-L-homocysteine</text>
        <dbReference type="Rhea" id="RHEA:21672"/>
        <dbReference type="Rhea" id="RHEA-COMP:12125"/>
        <dbReference type="Rhea" id="RHEA-COMP:12126"/>
        <dbReference type="ChEBI" id="CHEBI:57856"/>
        <dbReference type="ChEBI" id="CHEBI:59789"/>
        <dbReference type="ChEBI" id="CHEBI:90510"/>
        <dbReference type="ChEBI" id="CHEBI:90511"/>
        <dbReference type="EC" id="2.1.1.100"/>
    </reaction>
</comment>
<feature type="transmembrane region" description="Helical" evidence="10">
    <location>
        <begin position="162"/>
        <end position="190"/>
    </location>
</feature>
<sequence>MSGLRISYSPIFTFFLSEGMHFYLLETMGEIFGYTAWRQLLQMLAALIFFHFSEYVLAIIIHGRNNVSLSSLLISKHYILAMACSFLEYLVEIVLFPELKEHWWISNTGLAMILIGEIIRKAAIGTARQAFTHLIKIYYEDGHELVTEGIYRYMRHPGYSGFFIFATGTQVMLCNPLCTIAFAVVTWKFFSRRIPYEEFFLKQFFGVQYIEYARKVPSGLPFIK</sequence>
<evidence type="ECO:0000256" key="7">
    <source>
        <dbReference type="ARBA" id="ARBA00022692"/>
    </source>
</evidence>
<gene>
    <name evidence="11" type="ORF">H6P81_000841</name>
</gene>
<organism evidence="11 12">
    <name type="scientific">Aristolochia fimbriata</name>
    <name type="common">White veined hardy Dutchman's pipe vine</name>
    <dbReference type="NCBI Taxonomy" id="158543"/>
    <lineage>
        <taxon>Eukaryota</taxon>
        <taxon>Viridiplantae</taxon>
        <taxon>Streptophyta</taxon>
        <taxon>Embryophyta</taxon>
        <taxon>Tracheophyta</taxon>
        <taxon>Spermatophyta</taxon>
        <taxon>Magnoliopsida</taxon>
        <taxon>Magnoliidae</taxon>
        <taxon>Piperales</taxon>
        <taxon>Aristolochiaceae</taxon>
        <taxon>Aristolochia</taxon>
    </lineage>
</organism>
<comment type="similarity">
    <text evidence="2 10">Belongs to the class VI-like SAM-binding methyltransferase superfamily. Isoprenylcysteine carboxyl methyltransferase family.</text>
</comment>
<proteinExistence type="inferred from homology"/>
<dbReference type="PROSITE" id="PS51564">
    <property type="entry name" value="SAM_ICMT"/>
    <property type="match status" value="1"/>
</dbReference>
<evidence type="ECO:0000256" key="10">
    <source>
        <dbReference type="RuleBase" id="RU362022"/>
    </source>
</evidence>
<evidence type="ECO:0000256" key="4">
    <source>
        <dbReference type="ARBA" id="ARBA00022603"/>
    </source>
</evidence>
<keyword evidence="6 10" id="KW-0949">S-adenosyl-L-methionine</keyword>
<dbReference type="InterPro" id="IPR007269">
    <property type="entry name" value="ICMT_MeTrfase"/>
</dbReference>
<evidence type="ECO:0000256" key="8">
    <source>
        <dbReference type="ARBA" id="ARBA00022989"/>
    </source>
</evidence>
<name>A0AAV7F9U3_ARIFI</name>
<keyword evidence="8 10" id="KW-1133">Transmembrane helix</keyword>
<dbReference type="Gene3D" id="1.20.120.1630">
    <property type="match status" value="1"/>
</dbReference>
<protein>
    <recommendedName>
        <fullName evidence="3 10">Protein-S-isoprenylcysteine O-methyltransferase</fullName>
        <ecNumber evidence="3 10">2.1.1.100</ecNumber>
    </recommendedName>
</protein>
<evidence type="ECO:0000313" key="12">
    <source>
        <dbReference type="Proteomes" id="UP000825729"/>
    </source>
</evidence>
<evidence type="ECO:0000313" key="11">
    <source>
        <dbReference type="EMBL" id="KAG9456333.1"/>
    </source>
</evidence>